<feature type="domain" description="SBP-type" evidence="2">
    <location>
        <begin position="1"/>
        <end position="41"/>
    </location>
</feature>
<protein>
    <recommendedName>
        <fullName evidence="2">SBP-type domain-containing protein</fullName>
    </recommendedName>
</protein>
<gene>
    <name evidence="3" type="ORF">V5O48_012271</name>
</gene>
<evidence type="ECO:0000313" key="4">
    <source>
        <dbReference type="Proteomes" id="UP001465976"/>
    </source>
</evidence>
<evidence type="ECO:0000259" key="2">
    <source>
        <dbReference type="PROSITE" id="PS51141"/>
    </source>
</evidence>
<dbReference type="EMBL" id="JBAHYK010001068">
    <property type="protein sequence ID" value="KAL0569698.1"/>
    <property type="molecule type" value="Genomic_DNA"/>
</dbReference>
<accession>A0ABR3F398</accession>
<dbReference type="Proteomes" id="UP001465976">
    <property type="component" value="Unassembled WGS sequence"/>
</dbReference>
<sequence length="130" mass="14426">MEESKRNCSSCKGFKPIADFPKNRKTCLLCTVKHAKKPRKSSNKEKSNNSSNSTSVATPPAENSQEATETAALAPGDLDEQDLQRLVSLFQPIPLTNFLEKLEQSKERISSVQALVNIAEECKDEEDEDL</sequence>
<reference evidence="3 4" key="1">
    <citation type="submission" date="2024-02" db="EMBL/GenBank/DDBJ databases">
        <title>A draft genome for the cacao thread blight pathogen Marasmius crinis-equi.</title>
        <authorList>
            <person name="Cohen S.P."/>
            <person name="Baruah I.K."/>
            <person name="Amoako-Attah I."/>
            <person name="Bukari Y."/>
            <person name="Meinhardt L.W."/>
            <person name="Bailey B.A."/>
        </authorList>
    </citation>
    <scope>NUCLEOTIDE SEQUENCE [LARGE SCALE GENOMIC DNA]</scope>
    <source>
        <strain evidence="3 4">GH-76</strain>
    </source>
</reference>
<dbReference type="InterPro" id="IPR004333">
    <property type="entry name" value="SBP_dom"/>
</dbReference>
<dbReference type="PROSITE" id="PS51141">
    <property type="entry name" value="ZF_SBP"/>
    <property type="match status" value="1"/>
</dbReference>
<evidence type="ECO:0000256" key="1">
    <source>
        <dbReference type="SAM" id="MobiDB-lite"/>
    </source>
</evidence>
<organism evidence="3 4">
    <name type="scientific">Marasmius crinis-equi</name>
    <dbReference type="NCBI Taxonomy" id="585013"/>
    <lineage>
        <taxon>Eukaryota</taxon>
        <taxon>Fungi</taxon>
        <taxon>Dikarya</taxon>
        <taxon>Basidiomycota</taxon>
        <taxon>Agaricomycotina</taxon>
        <taxon>Agaricomycetes</taxon>
        <taxon>Agaricomycetidae</taxon>
        <taxon>Agaricales</taxon>
        <taxon>Marasmiineae</taxon>
        <taxon>Marasmiaceae</taxon>
        <taxon>Marasmius</taxon>
    </lineage>
</organism>
<comment type="caution">
    <text evidence="3">The sequence shown here is derived from an EMBL/GenBank/DDBJ whole genome shotgun (WGS) entry which is preliminary data.</text>
</comment>
<keyword evidence="4" id="KW-1185">Reference proteome</keyword>
<proteinExistence type="predicted"/>
<evidence type="ECO:0000313" key="3">
    <source>
        <dbReference type="EMBL" id="KAL0569698.1"/>
    </source>
</evidence>
<feature type="region of interest" description="Disordered" evidence="1">
    <location>
        <begin position="34"/>
        <end position="77"/>
    </location>
</feature>
<name>A0ABR3F398_9AGAR</name>